<evidence type="ECO:0000313" key="1">
    <source>
        <dbReference type="EMBL" id="KAJ1206805.1"/>
    </source>
</evidence>
<dbReference type="AlphaFoldDB" id="A0AAV7W3D8"/>
<organism evidence="1 2">
    <name type="scientific">Pleurodeles waltl</name>
    <name type="common">Iberian ribbed newt</name>
    <dbReference type="NCBI Taxonomy" id="8319"/>
    <lineage>
        <taxon>Eukaryota</taxon>
        <taxon>Metazoa</taxon>
        <taxon>Chordata</taxon>
        <taxon>Craniata</taxon>
        <taxon>Vertebrata</taxon>
        <taxon>Euteleostomi</taxon>
        <taxon>Amphibia</taxon>
        <taxon>Batrachia</taxon>
        <taxon>Caudata</taxon>
        <taxon>Salamandroidea</taxon>
        <taxon>Salamandridae</taxon>
        <taxon>Pleurodelinae</taxon>
        <taxon>Pleurodeles</taxon>
    </lineage>
</organism>
<protein>
    <recommendedName>
        <fullName evidence="3">Interleukin-1 beta</fullName>
    </recommendedName>
</protein>
<reference evidence="1" key="1">
    <citation type="journal article" date="2022" name="bioRxiv">
        <title>Sequencing and chromosome-scale assembly of the giantPleurodeles waltlgenome.</title>
        <authorList>
            <person name="Brown T."/>
            <person name="Elewa A."/>
            <person name="Iarovenko S."/>
            <person name="Subramanian E."/>
            <person name="Araus A.J."/>
            <person name="Petzold A."/>
            <person name="Susuki M."/>
            <person name="Suzuki K.-i.T."/>
            <person name="Hayashi T."/>
            <person name="Toyoda A."/>
            <person name="Oliveira C."/>
            <person name="Osipova E."/>
            <person name="Leigh N.D."/>
            <person name="Simon A."/>
            <person name="Yun M.H."/>
        </authorList>
    </citation>
    <scope>NUCLEOTIDE SEQUENCE</scope>
    <source>
        <strain evidence="1">20211129_DDA</strain>
        <tissue evidence="1">Liver</tissue>
    </source>
</reference>
<name>A0AAV7W3D8_PLEWA</name>
<evidence type="ECO:0000313" key="2">
    <source>
        <dbReference type="Proteomes" id="UP001066276"/>
    </source>
</evidence>
<keyword evidence="2" id="KW-1185">Reference proteome</keyword>
<proteinExistence type="predicted"/>
<dbReference type="EMBL" id="JANPWB010000002">
    <property type="protein sequence ID" value="KAJ1206805.1"/>
    <property type="molecule type" value="Genomic_DNA"/>
</dbReference>
<gene>
    <name evidence="1" type="ORF">NDU88_002202</name>
</gene>
<accession>A0AAV7W3D8</accession>
<comment type="caution">
    <text evidence="1">The sequence shown here is derived from an EMBL/GenBank/DDBJ whole genome shotgun (WGS) entry which is preliminary data.</text>
</comment>
<evidence type="ECO:0008006" key="3">
    <source>
        <dbReference type="Google" id="ProtNLM"/>
    </source>
</evidence>
<sequence length="118" mass="12911">MRMCCLNVELLKDPGLQGVVEDHIDQYFTKTKTNASNSVLELDALKGAISDLHLKTTCKAKQVLLKEDVIRFSPAKLPRSDVLKVSSGTRHFRLGMVCAKMDKCQGAVVLCSCAGEVT</sequence>
<dbReference type="Proteomes" id="UP001066276">
    <property type="component" value="Chromosome 1_2"/>
</dbReference>